<sequence>MTLTGKGFFIWKIKDCESGSASAIAAAAKSAGLSHVLIKIADGVNSYNVDSSTGVDYVPSVVSALHSVGIQAWGWHYIYGENPGKEAWCGGQRTKQLGLDGYVIDAESEYKASGMAAKASRYMTDLRSYLGNTPVALSSFRFPAYHMQFPWNNFLTKSDFNLPQVYWEQAHNPGAQLQRSFREFNALTPYRPFMATGAAYGNQGWVPSVTEITEFMTTAVSLNIPAVNFYSWDYCRKHLPALWNTIAAFPYPTEKPVGIVQQFINALNTHNAEAVAALYTENAVHITALQTIQGRDAIQSLYSDLFLKKQPGIKIALISTSGIEPTQNFGWTTTVSSTIRHGTDTLGLTDGLISYHYSSIC</sequence>
<dbReference type="InterPro" id="IPR037401">
    <property type="entry name" value="SnoaL-like"/>
</dbReference>
<feature type="domain" description="SnoaL-like" evidence="1">
    <location>
        <begin position="260"/>
        <end position="317"/>
    </location>
</feature>
<keyword evidence="3" id="KW-1185">Reference proteome</keyword>
<reference evidence="2 3" key="1">
    <citation type="submission" date="2015-07" db="EMBL/GenBank/DDBJ databases">
        <title>Genome sequence of Leptolinea tardivitalis DSM 16556.</title>
        <authorList>
            <person name="Hemp J."/>
            <person name="Ward L.M."/>
            <person name="Pace L.A."/>
            <person name="Fischer W.W."/>
        </authorList>
    </citation>
    <scope>NUCLEOTIDE SEQUENCE [LARGE SCALE GENOMIC DNA]</scope>
    <source>
        <strain evidence="2 3">YMTK-2</strain>
    </source>
</reference>
<comment type="caution">
    <text evidence="2">The sequence shown here is derived from an EMBL/GenBank/DDBJ whole genome shotgun (WGS) entry which is preliminary data.</text>
</comment>
<proteinExistence type="predicted"/>
<dbReference type="STRING" id="229920.ADM99_16615"/>
<dbReference type="Proteomes" id="UP000050430">
    <property type="component" value="Unassembled WGS sequence"/>
</dbReference>
<gene>
    <name evidence="2" type="ORF">ADM99_16615</name>
</gene>
<dbReference type="EMBL" id="LGCK01000015">
    <property type="protein sequence ID" value="KPL69948.1"/>
    <property type="molecule type" value="Genomic_DNA"/>
</dbReference>
<name>A0A0P6WME9_9CHLR</name>
<dbReference type="SUPFAM" id="SSF54427">
    <property type="entry name" value="NTF2-like"/>
    <property type="match status" value="1"/>
</dbReference>
<dbReference type="OrthoDB" id="1877836at2"/>
<dbReference type="Gene3D" id="3.10.450.50">
    <property type="match status" value="1"/>
</dbReference>
<dbReference type="Pfam" id="PF12680">
    <property type="entry name" value="SnoaL_2"/>
    <property type="match status" value="1"/>
</dbReference>
<dbReference type="AlphaFoldDB" id="A0A0P6WME9"/>
<evidence type="ECO:0000313" key="3">
    <source>
        <dbReference type="Proteomes" id="UP000050430"/>
    </source>
</evidence>
<evidence type="ECO:0000259" key="1">
    <source>
        <dbReference type="Pfam" id="PF12680"/>
    </source>
</evidence>
<organism evidence="2 3">
    <name type="scientific">Leptolinea tardivitalis</name>
    <dbReference type="NCBI Taxonomy" id="229920"/>
    <lineage>
        <taxon>Bacteria</taxon>
        <taxon>Bacillati</taxon>
        <taxon>Chloroflexota</taxon>
        <taxon>Anaerolineae</taxon>
        <taxon>Anaerolineales</taxon>
        <taxon>Anaerolineaceae</taxon>
        <taxon>Leptolinea</taxon>
    </lineage>
</organism>
<accession>A0A0P6WME9</accession>
<dbReference type="InterPro" id="IPR032710">
    <property type="entry name" value="NTF2-like_dom_sf"/>
</dbReference>
<protein>
    <recommendedName>
        <fullName evidence="1">SnoaL-like domain-containing protein</fullName>
    </recommendedName>
</protein>
<dbReference type="RefSeq" id="WP_062420873.1">
    <property type="nucleotide sequence ID" value="NZ_BBYA01000006.1"/>
</dbReference>
<evidence type="ECO:0000313" key="2">
    <source>
        <dbReference type="EMBL" id="KPL69948.1"/>
    </source>
</evidence>